<feature type="domain" description="GATA-type" evidence="10">
    <location>
        <begin position="177"/>
        <end position="230"/>
    </location>
</feature>
<dbReference type="PRINTS" id="PR00619">
    <property type="entry name" value="GATAZNFINGER"/>
</dbReference>
<dbReference type="InterPro" id="IPR013088">
    <property type="entry name" value="Znf_NHR/GATA"/>
</dbReference>
<feature type="compositionally biased region" description="Polar residues" evidence="9">
    <location>
        <begin position="259"/>
        <end position="272"/>
    </location>
</feature>
<keyword evidence="3 8" id="KW-0863">Zinc-finger</keyword>
<dbReference type="FunFam" id="3.30.50.10:FF:000007">
    <property type="entry name" value="Nitrogen regulatory AreA, N-terminal"/>
    <property type="match status" value="1"/>
</dbReference>
<dbReference type="InterPro" id="IPR000679">
    <property type="entry name" value="Znf_GATA"/>
</dbReference>
<keyword evidence="2" id="KW-0479">Metal-binding</keyword>
<sequence>MCARKAKKPTLNGEEEEKSPIAKPNRKPRSQSRGKNESHVCENCGATETPLWRRTPDGKLTCNACGLYYRANKCHRPVNLKKPPLLVSMTKSEQLAIRTGGTCQGYGHCNGTGGSKSCKGCPAFNNKVMKLSFQRDMGCPKVKSEFCGTRAVCADCTCGKGKSRASGDTLSVGKSFSSLTVACYNCGTTVTPLWRRDDSGNTICNACGLYYRLHGVHRPVNLKKGVIKRRRRRMKTAKDEESNETLQQTGSIRDKNTTETHTSPPEQATQPNLLDHSAPDMPQTLNKLPTNDSIRILPPIFGTSCGSAYSKLRNGPFPGTGKVMAVDFTTSKFPGGTGATRTALKSPKEPKKRATEIKVDFLLNRQ</sequence>
<dbReference type="PROSITE" id="PS00344">
    <property type="entry name" value="GATA_ZN_FINGER_1"/>
    <property type="match status" value="2"/>
</dbReference>
<dbReference type="Pfam" id="PF00320">
    <property type="entry name" value="GATA"/>
    <property type="match status" value="2"/>
</dbReference>
<name>A0A7D9H343_DEKBR</name>
<dbReference type="GO" id="GO:0000122">
    <property type="term" value="P:negative regulation of transcription by RNA polymerase II"/>
    <property type="evidence" value="ECO:0007669"/>
    <property type="project" value="TreeGrafter"/>
</dbReference>
<evidence type="ECO:0000256" key="9">
    <source>
        <dbReference type="SAM" id="MobiDB-lite"/>
    </source>
</evidence>
<evidence type="ECO:0000256" key="3">
    <source>
        <dbReference type="ARBA" id="ARBA00022771"/>
    </source>
</evidence>
<gene>
    <name evidence="11" type="ORF">DEBR0S7_01816G</name>
</gene>
<evidence type="ECO:0000256" key="1">
    <source>
        <dbReference type="ARBA" id="ARBA00004123"/>
    </source>
</evidence>
<evidence type="ECO:0000256" key="7">
    <source>
        <dbReference type="ARBA" id="ARBA00023242"/>
    </source>
</evidence>
<keyword evidence="5" id="KW-0805">Transcription regulation</keyword>
<reference evidence="11 12" key="1">
    <citation type="submission" date="2019-07" db="EMBL/GenBank/DDBJ databases">
        <authorList>
            <person name="Friedrich A."/>
            <person name="Schacherer J."/>
        </authorList>
    </citation>
    <scope>NUCLEOTIDE SEQUENCE [LARGE SCALE GENOMIC DNA]</scope>
</reference>
<evidence type="ECO:0000256" key="5">
    <source>
        <dbReference type="ARBA" id="ARBA00023015"/>
    </source>
</evidence>
<dbReference type="SMART" id="SM00401">
    <property type="entry name" value="ZnF_GATA"/>
    <property type="match status" value="2"/>
</dbReference>
<feature type="region of interest" description="Disordered" evidence="9">
    <location>
        <begin position="1"/>
        <end position="40"/>
    </location>
</feature>
<evidence type="ECO:0000313" key="11">
    <source>
        <dbReference type="EMBL" id="VUG20342.1"/>
    </source>
</evidence>
<keyword evidence="4" id="KW-0862">Zinc</keyword>
<feature type="region of interest" description="Disordered" evidence="9">
    <location>
        <begin position="224"/>
        <end position="290"/>
    </location>
</feature>
<dbReference type="SUPFAM" id="SSF57716">
    <property type="entry name" value="Glucocorticoid receptor-like (DNA-binding domain)"/>
    <property type="match status" value="2"/>
</dbReference>
<accession>A0A7D9H343</accession>
<comment type="subcellular location">
    <subcellularLocation>
        <location evidence="1">Nucleus</location>
    </subcellularLocation>
</comment>
<keyword evidence="12" id="KW-1185">Reference proteome</keyword>
<protein>
    <submittedName>
        <fullName evidence="11">DEBR0S7_01816g1_1</fullName>
    </submittedName>
</protein>
<keyword evidence="6" id="KW-0804">Transcription</keyword>
<dbReference type="GO" id="GO:0000981">
    <property type="term" value="F:DNA-binding transcription factor activity, RNA polymerase II-specific"/>
    <property type="evidence" value="ECO:0007669"/>
    <property type="project" value="TreeGrafter"/>
</dbReference>
<dbReference type="PANTHER" id="PTHR10071">
    <property type="entry name" value="TRANSCRIPTION FACTOR GATA FAMILY MEMBER"/>
    <property type="match status" value="1"/>
</dbReference>
<dbReference type="GO" id="GO:0005634">
    <property type="term" value="C:nucleus"/>
    <property type="evidence" value="ECO:0007669"/>
    <property type="project" value="UniProtKB-SubCell"/>
</dbReference>
<evidence type="ECO:0000256" key="6">
    <source>
        <dbReference type="ARBA" id="ARBA00023163"/>
    </source>
</evidence>
<dbReference type="AlphaFoldDB" id="A0A7D9H343"/>
<dbReference type="InterPro" id="IPR039355">
    <property type="entry name" value="Transcription_factor_GATA"/>
</dbReference>
<dbReference type="Gene3D" id="3.30.50.10">
    <property type="entry name" value="Erythroid Transcription Factor GATA-1, subunit A"/>
    <property type="match status" value="2"/>
</dbReference>
<evidence type="ECO:0000313" key="12">
    <source>
        <dbReference type="Proteomes" id="UP000478008"/>
    </source>
</evidence>
<feature type="compositionally biased region" description="Basic residues" evidence="9">
    <location>
        <begin position="224"/>
        <end position="235"/>
    </location>
</feature>
<dbReference type="GO" id="GO:0000978">
    <property type="term" value="F:RNA polymerase II cis-regulatory region sequence-specific DNA binding"/>
    <property type="evidence" value="ECO:0007669"/>
    <property type="project" value="TreeGrafter"/>
</dbReference>
<evidence type="ECO:0000256" key="4">
    <source>
        <dbReference type="ARBA" id="ARBA00022833"/>
    </source>
</evidence>
<dbReference type="PANTHER" id="PTHR10071:SF335">
    <property type="entry name" value="IRON-SENSING TRANSCRIPTIONAL REPRESSOR-RELATED"/>
    <property type="match status" value="1"/>
</dbReference>
<dbReference type="PROSITE" id="PS50114">
    <property type="entry name" value="GATA_ZN_FINGER_2"/>
    <property type="match status" value="2"/>
</dbReference>
<dbReference type="GO" id="GO:0008270">
    <property type="term" value="F:zinc ion binding"/>
    <property type="evidence" value="ECO:0007669"/>
    <property type="project" value="UniProtKB-KW"/>
</dbReference>
<organism evidence="11 12">
    <name type="scientific">Dekkera bruxellensis</name>
    <name type="common">Brettanomyces custersii</name>
    <dbReference type="NCBI Taxonomy" id="5007"/>
    <lineage>
        <taxon>Eukaryota</taxon>
        <taxon>Fungi</taxon>
        <taxon>Dikarya</taxon>
        <taxon>Ascomycota</taxon>
        <taxon>Saccharomycotina</taxon>
        <taxon>Pichiomycetes</taxon>
        <taxon>Pichiales</taxon>
        <taxon>Pichiaceae</taxon>
        <taxon>Brettanomyces</taxon>
    </lineage>
</organism>
<feature type="domain" description="GATA-type" evidence="10">
    <location>
        <begin position="35"/>
        <end position="91"/>
    </location>
</feature>
<dbReference type="EMBL" id="CABFWN010000007">
    <property type="protein sequence ID" value="VUG20342.1"/>
    <property type="molecule type" value="Genomic_DNA"/>
</dbReference>
<proteinExistence type="predicted"/>
<dbReference type="Proteomes" id="UP000478008">
    <property type="component" value="Unassembled WGS sequence"/>
</dbReference>
<dbReference type="CDD" id="cd00202">
    <property type="entry name" value="ZnF_GATA"/>
    <property type="match status" value="2"/>
</dbReference>
<evidence type="ECO:0000256" key="2">
    <source>
        <dbReference type="ARBA" id="ARBA00022723"/>
    </source>
</evidence>
<dbReference type="GO" id="GO:0045165">
    <property type="term" value="P:cell fate commitment"/>
    <property type="evidence" value="ECO:0007669"/>
    <property type="project" value="TreeGrafter"/>
</dbReference>
<evidence type="ECO:0000259" key="10">
    <source>
        <dbReference type="PROSITE" id="PS50114"/>
    </source>
</evidence>
<dbReference type="GO" id="GO:0045944">
    <property type="term" value="P:positive regulation of transcription by RNA polymerase II"/>
    <property type="evidence" value="ECO:0007669"/>
    <property type="project" value="TreeGrafter"/>
</dbReference>
<keyword evidence="7" id="KW-0539">Nucleus</keyword>
<evidence type="ECO:0000256" key="8">
    <source>
        <dbReference type="PROSITE-ProRule" id="PRU00094"/>
    </source>
</evidence>